<evidence type="ECO:0000256" key="1">
    <source>
        <dbReference type="ARBA" id="ARBA00004370"/>
    </source>
</evidence>
<keyword evidence="2 5" id="KW-0812">Transmembrane</keyword>
<keyword evidence="8" id="KW-1185">Reference proteome</keyword>
<comment type="subcellular location">
    <subcellularLocation>
        <location evidence="1">Membrane</location>
    </subcellularLocation>
</comment>
<dbReference type="GO" id="GO:0016020">
    <property type="term" value="C:membrane"/>
    <property type="evidence" value="ECO:0007669"/>
    <property type="project" value="UniProtKB-SubCell"/>
</dbReference>
<dbReference type="AlphaFoldDB" id="A0A250JQS3"/>
<dbReference type="GO" id="GO:0005506">
    <property type="term" value="F:iron ion binding"/>
    <property type="evidence" value="ECO:0007669"/>
    <property type="project" value="InterPro"/>
</dbReference>
<organism evidence="7 8">
    <name type="scientific">Corallococcus macrosporus DSM 14697</name>
    <dbReference type="NCBI Taxonomy" id="1189310"/>
    <lineage>
        <taxon>Bacteria</taxon>
        <taxon>Pseudomonadati</taxon>
        <taxon>Myxococcota</taxon>
        <taxon>Myxococcia</taxon>
        <taxon>Myxococcales</taxon>
        <taxon>Cystobacterineae</taxon>
        <taxon>Myxococcaceae</taxon>
        <taxon>Corallococcus</taxon>
    </lineage>
</organism>
<dbReference type="Pfam" id="PF04116">
    <property type="entry name" value="FA_hydroxylase"/>
    <property type="match status" value="1"/>
</dbReference>
<evidence type="ECO:0000313" key="8">
    <source>
        <dbReference type="Proteomes" id="UP000217343"/>
    </source>
</evidence>
<sequence>MSQPHRDAFPGVAEADVVSPLAGPPWRCHVVQGFLKLLPVVFVVSGGLKAVILWAGWKLTHLKSAARLRVYRRAFGKGQLRSEVRAALIVIGCDALLISAFRAFHDERFAPFRWTATLLTFAWMFVMFEAWFYVTHRLMHTRALYWIHAQHHVAQVTNPITSLSFSVAERVVLLGGAFMLVTVAGHFMPITQAGLVLYILTNYSLNVLAHGNTEWVPERFVSSWAGRLFFTTTFHAMHHARYQGHYGLFTPMLDRWLGTAFADYPQVHARARAGQGLERLGERIRLDAPSPTVSAPAPGGLGTS</sequence>
<feature type="transmembrane region" description="Helical" evidence="5">
    <location>
        <begin position="171"/>
        <end position="200"/>
    </location>
</feature>
<dbReference type="GO" id="GO:0008610">
    <property type="term" value="P:lipid biosynthetic process"/>
    <property type="evidence" value="ECO:0007669"/>
    <property type="project" value="InterPro"/>
</dbReference>
<evidence type="ECO:0000256" key="2">
    <source>
        <dbReference type="ARBA" id="ARBA00022692"/>
    </source>
</evidence>
<dbReference type="KEGG" id="mmas:MYMAC_001417"/>
<feature type="transmembrane region" description="Helical" evidence="5">
    <location>
        <begin position="37"/>
        <end position="57"/>
    </location>
</feature>
<evidence type="ECO:0000259" key="6">
    <source>
        <dbReference type="Pfam" id="PF04116"/>
    </source>
</evidence>
<accession>A0A250JQS3</accession>
<keyword evidence="4 5" id="KW-0472">Membrane</keyword>
<dbReference type="GO" id="GO:0016491">
    <property type="term" value="F:oxidoreductase activity"/>
    <property type="evidence" value="ECO:0007669"/>
    <property type="project" value="InterPro"/>
</dbReference>
<feature type="domain" description="Fatty acid hydroxylase" evidence="6">
    <location>
        <begin position="122"/>
        <end position="259"/>
    </location>
</feature>
<reference evidence="7 8" key="1">
    <citation type="submission" date="2017-06" db="EMBL/GenBank/DDBJ databases">
        <title>Sequencing and comparative analysis of myxobacterial genomes.</title>
        <authorList>
            <person name="Rupp O."/>
            <person name="Goesmann A."/>
            <person name="Sogaard-Andersen L."/>
        </authorList>
    </citation>
    <scope>NUCLEOTIDE SEQUENCE [LARGE SCALE GENOMIC DNA]</scope>
    <source>
        <strain evidence="7 8">DSM 14697</strain>
    </source>
</reference>
<dbReference type="PANTHER" id="PTHR11863">
    <property type="entry name" value="STEROL DESATURASE"/>
    <property type="match status" value="1"/>
</dbReference>
<keyword evidence="3 5" id="KW-1133">Transmembrane helix</keyword>
<dbReference type="Proteomes" id="UP000217343">
    <property type="component" value="Chromosome"/>
</dbReference>
<dbReference type="InterPro" id="IPR050307">
    <property type="entry name" value="Sterol_Desaturase_Related"/>
</dbReference>
<evidence type="ECO:0000313" key="7">
    <source>
        <dbReference type="EMBL" id="ATB45832.1"/>
    </source>
</evidence>
<feature type="transmembrane region" description="Helical" evidence="5">
    <location>
        <begin position="116"/>
        <end position="134"/>
    </location>
</feature>
<proteinExistence type="predicted"/>
<evidence type="ECO:0000256" key="5">
    <source>
        <dbReference type="SAM" id="Phobius"/>
    </source>
</evidence>
<evidence type="ECO:0000256" key="3">
    <source>
        <dbReference type="ARBA" id="ARBA00022989"/>
    </source>
</evidence>
<evidence type="ECO:0000256" key="4">
    <source>
        <dbReference type="ARBA" id="ARBA00023136"/>
    </source>
</evidence>
<gene>
    <name evidence="7" type="ORF">MYMAC_001417</name>
</gene>
<name>A0A250JQS3_9BACT</name>
<dbReference type="InterPro" id="IPR006694">
    <property type="entry name" value="Fatty_acid_hydroxylase"/>
</dbReference>
<dbReference type="EMBL" id="CP022203">
    <property type="protein sequence ID" value="ATB45832.1"/>
    <property type="molecule type" value="Genomic_DNA"/>
</dbReference>
<feature type="transmembrane region" description="Helical" evidence="5">
    <location>
        <begin position="86"/>
        <end position="104"/>
    </location>
</feature>
<protein>
    <submittedName>
        <fullName evidence="7">Sterol desaturase</fullName>
    </submittedName>
</protein>